<dbReference type="Proteomes" id="UP000766629">
    <property type="component" value="Unassembled WGS sequence"/>
</dbReference>
<gene>
    <name evidence="1" type="ORF">KUV26_00030</name>
</gene>
<evidence type="ECO:0000313" key="1">
    <source>
        <dbReference type="EMBL" id="MBY6137817.1"/>
    </source>
</evidence>
<accession>A0ABS7N9D1</accession>
<organism evidence="1 2">
    <name type="scientific">Leisingera daeponensis</name>
    <dbReference type="NCBI Taxonomy" id="405746"/>
    <lineage>
        <taxon>Bacteria</taxon>
        <taxon>Pseudomonadati</taxon>
        <taxon>Pseudomonadota</taxon>
        <taxon>Alphaproteobacteria</taxon>
        <taxon>Rhodobacterales</taxon>
        <taxon>Roseobacteraceae</taxon>
        <taxon>Leisingera</taxon>
    </lineage>
</organism>
<dbReference type="EMBL" id="JAHVJA010000001">
    <property type="protein sequence ID" value="MBY6137817.1"/>
    <property type="molecule type" value="Genomic_DNA"/>
</dbReference>
<sequence>MGISKLEFAISRQKRFDTPVVACRLARAGASGAVLRVYSFSVFPLLADPEPHFRSNAAIFRAATGPANE</sequence>
<proteinExistence type="predicted"/>
<keyword evidence="2" id="KW-1185">Reference proteome</keyword>
<dbReference type="RefSeq" id="WP_222506919.1">
    <property type="nucleotide sequence ID" value="NZ_JAHVJA010000001.1"/>
</dbReference>
<evidence type="ECO:0000313" key="2">
    <source>
        <dbReference type="Proteomes" id="UP000766629"/>
    </source>
</evidence>
<protein>
    <submittedName>
        <fullName evidence="1">Uncharacterized protein</fullName>
    </submittedName>
</protein>
<reference evidence="1 2" key="1">
    <citation type="submission" date="2021-06" db="EMBL/GenBank/DDBJ databases">
        <title>50 bacteria genomes isolated from Dapeng, Shenzhen, China.</title>
        <authorList>
            <person name="Zheng W."/>
            <person name="Yu S."/>
            <person name="Huang Y."/>
        </authorList>
    </citation>
    <scope>NUCLEOTIDE SEQUENCE [LARGE SCALE GENOMIC DNA]</scope>
    <source>
        <strain evidence="1 2">DP1N14-2</strain>
    </source>
</reference>
<name>A0ABS7N9D1_9RHOB</name>
<comment type="caution">
    <text evidence="1">The sequence shown here is derived from an EMBL/GenBank/DDBJ whole genome shotgun (WGS) entry which is preliminary data.</text>
</comment>